<feature type="region of interest" description="Disordered" evidence="6">
    <location>
        <begin position="1717"/>
        <end position="1751"/>
    </location>
</feature>
<dbReference type="STRING" id="1448321.A0A317VYF0"/>
<dbReference type="GO" id="GO:0000209">
    <property type="term" value="P:protein polyubiquitination"/>
    <property type="evidence" value="ECO:0007669"/>
    <property type="project" value="InterPro"/>
</dbReference>
<evidence type="ECO:0000256" key="3">
    <source>
        <dbReference type="ARBA" id="ARBA00022679"/>
    </source>
</evidence>
<dbReference type="Gene3D" id="3.90.1750.10">
    <property type="entry name" value="Hect, E3 ligase catalytic domains"/>
    <property type="match status" value="1"/>
</dbReference>
<dbReference type="SUPFAM" id="SSF56204">
    <property type="entry name" value="Hect, E3 ligase catalytic domain"/>
    <property type="match status" value="1"/>
</dbReference>
<feature type="region of interest" description="Disordered" evidence="6">
    <location>
        <begin position="1184"/>
        <end position="1211"/>
    </location>
</feature>
<accession>A0A317VYF0</accession>
<feature type="compositionally biased region" description="Pro residues" evidence="6">
    <location>
        <begin position="555"/>
        <end position="571"/>
    </location>
</feature>
<dbReference type="InterPro" id="IPR042556">
    <property type="entry name" value="AZUL_sf"/>
</dbReference>
<evidence type="ECO:0000256" key="6">
    <source>
        <dbReference type="SAM" id="MobiDB-lite"/>
    </source>
</evidence>
<dbReference type="EMBL" id="MSFL01000017">
    <property type="protein sequence ID" value="PWY78361.1"/>
    <property type="molecule type" value="Genomic_DNA"/>
</dbReference>
<dbReference type="GeneID" id="37067657"/>
<dbReference type="RefSeq" id="XP_025398302.1">
    <property type="nucleotide sequence ID" value="XM_025545420.1"/>
</dbReference>
<feature type="region of interest" description="Disordered" evidence="6">
    <location>
        <begin position="922"/>
        <end position="1045"/>
    </location>
</feature>
<dbReference type="InterPro" id="IPR000569">
    <property type="entry name" value="HECT_dom"/>
</dbReference>
<dbReference type="InterPro" id="IPR002347">
    <property type="entry name" value="SDR_fam"/>
</dbReference>
<feature type="compositionally biased region" description="Low complexity" evidence="6">
    <location>
        <begin position="1028"/>
        <end position="1039"/>
    </location>
</feature>
<evidence type="ECO:0000313" key="8">
    <source>
        <dbReference type="EMBL" id="PWY78361.1"/>
    </source>
</evidence>
<dbReference type="Gene3D" id="3.30.2410.10">
    <property type="entry name" value="Hect, E3 ligase catalytic domain"/>
    <property type="match status" value="1"/>
</dbReference>
<dbReference type="SUPFAM" id="SSF51735">
    <property type="entry name" value="NAD(P)-binding Rossmann-fold domains"/>
    <property type="match status" value="1"/>
</dbReference>
<dbReference type="Pfam" id="PF00106">
    <property type="entry name" value="adh_short"/>
    <property type="match status" value="1"/>
</dbReference>
<reference evidence="8 9" key="1">
    <citation type="submission" date="2016-12" db="EMBL/GenBank/DDBJ databases">
        <title>The genomes of Aspergillus section Nigri reveals drivers in fungal speciation.</title>
        <authorList>
            <consortium name="DOE Joint Genome Institute"/>
            <person name="Vesth T.C."/>
            <person name="Nybo J."/>
            <person name="Theobald S."/>
            <person name="Brandl J."/>
            <person name="Frisvad J.C."/>
            <person name="Nielsen K.F."/>
            <person name="Lyhne E.K."/>
            <person name="Kogle M.E."/>
            <person name="Kuo A."/>
            <person name="Riley R."/>
            <person name="Clum A."/>
            <person name="Nolan M."/>
            <person name="Lipzen A."/>
            <person name="Salamov A."/>
            <person name="Henrissat B."/>
            <person name="Wiebenga A."/>
            <person name="De Vries R.P."/>
            <person name="Grigoriev I.V."/>
            <person name="Mortensen U.H."/>
            <person name="Andersen M.R."/>
            <person name="Baker S.E."/>
        </authorList>
    </citation>
    <scope>NUCLEOTIDE SEQUENCE [LARGE SCALE GENOMIC DNA]</scope>
    <source>
        <strain evidence="8 9">CBS 117.55</strain>
    </source>
</reference>
<evidence type="ECO:0000313" key="9">
    <source>
        <dbReference type="Proteomes" id="UP000247233"/>
    </source>
</evidence>
<dbReference type="InterPro" id="IPR032353">
    <property type="entry name" value="AZUL"/>
</dbReference>
<protein>
    <recommendedName>
        <fullName evidence="2">HECT-type E3 ubiquitin transferase</fullName>
        <ecNumber evidence="2">2.3.2.26</ecNumber>
    </recommendedName>
</protein>
<dbReference type="EC" id="2.3.2.26" evidence="2"/>
<evidence type="ECO:0000256" key="4">
    <source>
        <dbReference type="ARBA" id="ARBA00022786"/>
    </source>
</evidence>
<feature type="domain" description="HECT" evidence="7">
    <location>
        <begin position="1521"/>
        <end position="1926"/>
    </location>
</feature>
<dbReference type="PROSITE" id="PS50237">
    <property type="entry name" value="HECT"/>
    <property type="match status" value="1"/>
</dbReference>
<feature type="region of interest" description="Disordered" evidence="6">
    <location>
        <begin position="858"/>
        <end position="901"/>
    </location>
</feature>
<dbReference type="PANTHER" id="PTHR45700:SF8">
    <property type="entry name" value="HECT-TYPE E3 UBIQUITIN TRANSFERASE"/>
    <property type="match status" value="1"/>
</dbReference>
<feature type="compositionally biased region" description="Basic and acidic residues" evidence="6">
    <location>
        <begin position="754"/>
        <end position="771"/>
    </location>
</feature>
<dbReference type="Gene3D" id="6.10.130.10">
    <property type="entry name" value="Ubiquitin-protein ligase E3A, N-terminal zinc-binding domain (AZUL)"/>
    <property type="match status" value="1"/>
</dbReference>
<dbReference type="VEuPathDB" id="FungiDB:BO70DRAFT_380595"/>
<dbReference type="Gene3D" id="3.40.50.720">
    <property type="entry name" value="NAD(P)-binding Rossmann-like Domain"/>
    <property type="match status" value="1"/>
</dbReference>
<dbReference type="PANTHER" id="PTHR45700">
    <property type="entry name" value="UBIQUITIN-PROTEIN LIGASE E3C"/>
    <property type="match status" value="1"/>
</dbReference>
<dbReference type="SMART" id="SM00119">
    <property type="entry name" value="HECTc"/>
    <property type="match status" value="1"/>
</dbReference>
<evidence type="ECO:0000256" key="1">
    <source>
        <dbReference type="ARBA" id="ARBA00000885"/>
    </source>
</evidence>
<organism evidence="8 9">
    <name type="scientific">Aspergillus heteromorphus CBS 117.55</name>
    <dbReference type="NCBI Taxonomy" id="1448321"/>
    <lineage>
        <taxon>Eukaryota</taxon>
        <taxon>Fungi</taxon>
        <taxon>Dikarya</taxon>
        <taxon>Ascomycota</taxon>
        <taxon>Pezizomycotina</taxon>
        <taxon>Eurotiomycetes</taxon>
        <taxon>Eurotiomycetidae</taxon>
        <taxon>Eurotiales</taxon>
        <taxon>Aspergillaceae</taxon>
        <taxon>Aspergillus</taxon>
        <taxon>Aspergillus subgen. Circumdati</taxon>
    </lineage>
</organism>
<evidence type="ECO:0000256" key="2">
    <source>
        <dbReference type="ARBA" id="ARBA00012485"/>
    </source>
</evidence>
<feature type="active site" description="Glycyl thioester intermediate" evidence="5">
    <location>
        <position position="1894"/>
    </location>
</feature>
<dbReference type="OrthoDB" id="5981550at2759"/>
<gene>
    <name evidence="8" type="ORF">BO70DRAFT_380595</name>
</gene>
<dbReference type="GO" id="GO:0061630">
    <property type="term" value="F:ubiquitin protein ligase activity"/>
    <property type="evidence" value="ECO:0007669"/>
    <property type="project" value="UniProtKB-EC"/>
</dbReference>
<dbReference type="InterPro" id="IPR044611">
    <property type="entry name" value="E3A/B/C-like"/>
</dbReference>
<keyword evidence="3" id="KW-0808">Transferase</keyword>
<evidence type="ECO:0000256" key="5">
    <source>
        <dbReference type="PROSITE-ProRule" id="PRU00104"/>
    </source>
</evidence>
<name>A0A317VYF0_9EURO</name>
<dbReference type="Pfam" id="PF16558">
    <property type="entry name" value="AZUL"/>
    <property type="match status" value="1"/>
</dbReference>
<dbReference type="Pfam" id="PF00632">
    <property type="entry name" value="HECT"/>
    <property type="match status" value="2"/>
</dbReference>
<comment type="caution">
    <text evidence="8">The sequence shown here is derived from an EMBL/GenBank/DDBJ whole genome shotgun (WGS) entry which is preliminary data.</text>
</comment>
<comment type="catalytic activity">
    <reaction evidence="1">
        <text>S-ubiquitinyl-[E2 ubiquitin-conjugating enzyme]-L-cysteine + [acceptor protein]-L-lysine = [E2 ubiquitin-conjugating enzyme]-L-cysteine + N(6)-ubiquitinyl-[acceptor protein]-L-lysine.</text>
        <dbReference type="EC" id="2.3.2.26"/>
    </reaction>
</comment>
<dbReference type="FunFam" id="3.30.2410.10:FF:000003">
    <property type="entry name" value="probable E3 ubiquitin-protein ligase HERC4 isoform X1"/>
    <property type="match status" value="1"/>
</dbReference>
<feature type="region of interest" description="Disordered" evidence="6">
    <location>
        <begin position="724"/>
        <end position="818"/>
    </location>
</feature>
<dbReference type="Proteomes" id="UP000247233">
    <property type="component" value="Unassembled WGS sequence"/>
</dbReference>
<keyword evidence="9" id="KW-1185">Reference proteome</keyword>
<dbReference type="InterPro" id="IPR011009">
    <property type="entry name" value="Kinase-like_dom_sf"/>
</dbReference>
<proteinExistence type="predicted"/>
<feature type="region of interest" description="Disordered" evidence="6">
    <location>
        <begin position="1677"/>
        <end position="1699"/>
    </location>
</feature>
<dbReference type="SUPFAM" id="SSF56112">
    <property type="entry name" value="Protein kinase-like (PK-like)"/>
    <property type="match status" value="1"/>
</dbReference>
<dbReference type="InterPro" id="IPR035983">
    <property type="entry name" value="Hect_E3_ubiquitin_ligase"/>
</dbReference>
<feature type="compositionally biased region" description="Basic and acidic residues" evidence="6">
    <location>
        <begin position="934"/>
        <end position="945"/>
    </location>
</feature>
<dbReference type="PRINTS" id="PR00081">
    <property type="entry name" value="GDHRDH"/>
</dbReference>
<feature type="compositionally biased region" description="Basic residues" evidence="6">
    <location>
        <begin position="969"/>
        <end position="978"/>
    </location>
</feature>
<dbReference type="InterPro" id="IPR036291">
    <property type="entry name" value="NAD(P)-bd_dom_sf"/>
</dbReference>
<feature type="region of interest" description="Disordered" evidence="6">
    <location>
        <begin position="546"/>
        <end position="596"/>
    </location>
</feature>
<evidence type="ECO:0000259" key="7">
    <source>
        <dbReference type="PROSITE" id="PS50237"/>
    </source>
</evidence>
<keyword evidence="4 5" id="KW-0833">Ubl conjugation pathway</keyword>
<sequence length="1951" mass="217194">MPSYVVTGASRGIGWEFLRQLSSNPNNTVIGLVRDKSATQTRVLEELRGPSNIYILQGDLTDYVSLKNAAADTAQITGGGLDYLIANAGLVSLFDAYDPIGVLGQRPEALEAEAMKLFNVNVVGNIHLFNLFVPLVRQGQGKKVIAISSGHAALDLIPKFSLEVGSLYTISKAGLNIAVAKFSAQYAKEGILFMSICPGMVDTGHYANTTPEQMQGLMGMLDSFKEYAPDFKGPSTTQAAVKDVLSVMDKATVENGDGGDGTLSDLIGPVCPRCSRSNPICKEYGIPYTTGRTLVVQPHSPPPPTTVTTNCCLSTPAKREERQHFTPVENCLRNPPLPGRLESGTLPLEILDTIRVGDCHSAQVFTIQAHKEQGLVPHHQPLVAKVYDPLYLDDDGGLVDQFHCVDRFYTHEVRAYQTLAAFQGGLIPRFYGSFSLDIPVEGAGTRAVRLILIEYIPGLSMQQANPSEFPRHVLHLVYEKDILLTDLSPRNAMMVGVDSGSDRELVFIDLADAVFGRIRQDLLRFKKELFRGQYVSPLLRWKTNRPYEFNRQSPNSPPSSSPPRSSPPPDPVANLHQNQGSPTDRYLPALPRHAPQPVKMTRLRGASVSSYEVSRGGIDRPQFHRSKIPPNAPDVIAQNTVDVADPAQVLLWCREERRRQFNLLVRRYKNQLLHGCQDPGCQTTTCASYRRRVTEGPFRRYTELSARTLACYLASVDNAENGLCRNIPRLPHDLSQQENRRSKRRSRVLPPTDAPKERETEGVGHNGEDVIRPSPATRGSSVPDDGSIQIASPGLGLQDQPVAAPEEAPGAQRMRDPKSFSQNLFDTLSLRMIEWLPLRRPTAFGPDPDRLDARLETRIPKTEPEQTPSVVDKPRPQLTRQRTPQHGAAGSAPHTPSSRNAVQPTALELRLPNQQVKRVSLTEVDQWRQGPRSGLEEKSHTELKPARKLAVNTHVNGDEFRNVPSPPALRHRPQKHRGRTGDGTDVQPQTQKKERRVSWDGAKFLNNVQLSDSEKPEVPDGQLRLEAQSPSSSQPNRRSSNQKRMIPTIQSVSHLTGDIIDAFGQMLVLSEEDAEQWRDELDYMEATGNFEDSEGRFASSRQRLVFTFVAQSVFYALSNTRQVLHSFRRTAGPSETSQDSRLDVQQLQPSFRMLYRICPRDIIFHSLWSAAETLFVPPKELSMSGRRSRRSSHNSAAVSTTPIIRRSDSEGNEHFSDAKAADVATVAIFALTSSLSEVLDVPTWRAMLKMRAAGGVASSANLQRLPVPRARLIIGITDTLEHELSLRLLDRLVRALTARLAFHEISKARQVYSRDPPKQRKNGVLDIIVNNLSEQHSAAAATNDPDDPVPGAPALIAEWLRTLFLREWDGNPELSKSSSAGGAVQILSLLYTERSRLGLVPEDFQTPFLADRLEPLDMPVQWIGSIPNNKTMHLLSYPFLFPPSALVIYFRALNYAAMSKHYEAAMTTTRHVTQTGFGPIQIQDDVGLLDHMKTSMSTYLVLVVRRDSILKDALNQLWRRERRELMRPLKVQMGMNEGEEGLDHGGVQQEFFRVLMAEALDTSYGMFTTDGRTRMSWFQPCSWEPLYKFELLGLLMSLAVYNGLTLPVTFPTAFYRKLLGLKVKHLDHIRDGWPELSKGLEDLLAWEEGDVGDIFMRTYEFSFEAFGSVETVDMQKVDKDSPWPTPSTPVRGASGSRSLGYSPPWSEVRRYTDHVDLSPPSSMAAETAGSFGDITKAPDPLAPVQSPTPPADEACMVTNSNRAQFVKDYIFWLTNKSIAPQFEAFTKGFYTCLDRSALSIFTPEALKTVVEGIPTIDIRELERHTRYEGGFSPSHQVIRNFWSIARRYPTEKLAQLLEFVTASDRVPVNGIASIMFVIQKNGVGDARLPTSLTCFGRLLLPEYSSKGVLEEKLNKALENARGLALRDFGSGIGSDWICGHTLLYMHSHTRG</sequence>